<feature type="domain" description="Glycoside hydrolase family 31 TIM barrel" evidence="5">
    <location>
        <begin position="217"/>
        <end position="365"/>
    </location>
</feature>
<dbReference type="InterPro" id="IPR017853">
    <property type="entry name" value="GH"/>
</dbReference>
<dbReference type="InterPro" id="IPR002252">
    <property type="entry name" value="Glyco_hydro_36"/>
</dbReference>
<reference evidence="6" key="1">
    <citation type="submission" date="2022-12" db="EMBL/GenBank/DDBJ databases">
        <title>Clostridium sp. nov., isolated from industrial wastewater.</title>
        <authorList>
            <person name="Jiayan W."/>
        </authorList>
    </citation>
    <scope>NUCLEOTIDE SEQUENCE</scope>
    <source>
        <strain evidence="6">ZC22-4</strain>
    </source>
</reference>
<proteinExistence type="inferred from homology"/>
<dbReference type="EMBL" id="JAPQFJ010000002">
    <property type="protein sequence ID" value="MCY6957468.1"/>
    <property type="molecule type" value="Genomic_DNA"/>
</dbReference>
<keyword evidence="3 4" id="KW-0326">Glycosidase</keyword>
<organism evidence="6 7">
    <name type="scientific">Clostridium brassicae</name>
    <dbReference type="NCBI Taxonomy" id="2999072"/>
    <lineage>
        <taxon>Bacteria</taxon>
        <taxon>Bacillati</taxon>
        <taxon>Bacillota</taxon>
        <taxon>Clostridia</taxon>
        <taxon>Eubacteriales</taxon>
        <taxon>Clostridiaceae</taxon>
        <taxon>Clostridium</taxon>
    </lineage>
</organism>
<gene>
    <name evidence="6" type="ORF">OW729_02480</name>
</gene>
<dbReference type="RefSeq" id="WP_268059845.1">
    <property type="nucleotide sequence ID" value="NZ_JAPQFJ010000002.1"/>
</dbReference>
<dbReference type="PANTHER" id="PTHR43053:SF3">
    <property type="entry name" value="ALPHA-GALACTOSIDASE C-RELATED"/>
    <property type="match status" value="1"/>
</dbReference>
<dbReference type="Gene3D" id="3.20.20.70">
    <property type="entry name" value="Aldolase class I"/>
    <property type="match status" value="1"/>
</dbReference>
<dbReference type="InterPro" id="IPR013785">
    <property type="entry name" value="Aldolase_TIM"/>
</dbReference>
<dbReference type="Proteomes" id="UP001144612">
    <property type="component" value="Unassembled WGS sequence"/>
</dbReference>
<accession>A0ABT4D701</accession>
<name>A0ABT4D701_9CLOT</name>
<evidence type="ECO:0000313" key="7">
    <source>
        <dbReference type="Proteomes" id="UP001144612"/>
    </source>
</evidence>
<evidence type="ECO:0000256" key="2">
    <source>
        <dbReference type="ARBA" id="ARBA00022801"/>
    </source>
</evidence>
<keyword evidence="2 4" id="KW-0378">Hydrolase</keyword>
<evidence type="ECO:0000256" key="3">
    <source>
        <dbReference type="ARBA" id="ARBA00023295"/>
    </source>
</evidence>
<dbReference type="PANTHER" id="PTHR43053">
    <property type="entry name" value="GLYCOSIDASE FAMILY 31"/>
    <property type="match status" value="1"/>
</dbReference>
<sequence>MKINNIYLSYYVNDVLKEITLNFLESVENDDIKFVPLVSQFENGYMLEVKVISKKEITLDDFRIEYSINIKNSSMLVNGYQSWTESMEMTKNDELKNINSIINGIMEPYGDYSFYKYKGQKGVLHSYGFTYFRDIKKPMNNVLFLGSLDEKSGYTIFEGNLKNDKLIIMKDCSGYLIDDEKSILKIYIEKAEEKKVWDKYSSLFKESRKKWDTCVGWTSRYNYYKDITQDIILENLENMVRKRIPLDVFEIDDGYENSVGDWLLTNEKFPLGMNFLAYKIKSFGYKPGIWIAPFICSKDSEIFEKHKNWILKDKKGKYVIGGWNSKWGGKFYVLDFYNIEVREYLAKVFHTVINIWGYEVLKLDFLYAVAIISRNGKTRGAIMQDALDFLSDIIGDKCIIGSGVPIATAFNKVDYCRVGADTSIYWENNKQKFLKYRERVSSISSIHSAIARCRLNNRVFNNNTDAFILRKENNKLNDDQKYTLFVLNNLLGNCLFFSDNVKEYDENTMELLKSIFPKMKVNINYIKNKKEVYEFYFYIDDKEYIVLSNLSSSQAKVKIPEGEYFNKSEFVIKGNSIMKLKPYETKCYYKIQPKKDFYLVGTTGHLFSGSEIESIELTEKGIDIKIKDKFINNSDIYIKVLKDNVNISLDGRKCSKINKKGYTIIKM</sequence>
<keyword evidence="7" id="KW-1185">Reference proteome</keyword>
<dbReference type="SUPFAM" id="SSF51445">
    <property type="entry name" value="(Trans)glycosidases"/>
    <property type="match status" value="1"/>
</dbReference>
<evidence type="ECO:0000256" key="1">
    <source>
        <dbReference type="ARBA" id="ARBA00007806"/>
    </source>
</evidence>
<dbReference type="InterPro" id="IPR000322">
    <property type="entry name" value="Glyco_hydro_31_TIM"/>
</dbReference>
<evidence type="ECO:0000313" key="6">
    <source>
        <dbReference type="EMBL" id="MCY6957468.1"/>
    </source>
</evidence>
<evidence type="ECO:0000259" key="5">
    <source>
        <dbReference type="Pfam" id="PF01055"/>
    </source>
</evidence>
<evidence type="ECO:0000256" key="4">
    <source>
        <dbReference type="RuleBase" id="RU361185"/>
    </source>
</evidence>
<comment type="caution">
    <text evidence="6">The sequence shown here is derived from an EMBL/GenBank/DDBJ whole genome shotgun (WGS) entry which is preliminary data.</text>
</comment>
<comment type="similarity">
    <text evidence="1 4">Belongs to the glycosyl hydrolase 31 family.</text>
</comment>
<dbReference type="InterPro" id="IPR050985">
    <property type="entry name" value="Alpha-glycosidase_related"/>
</dbReference>
<protein>
    <submittedName>
        <fullName evidence="6">Alpha-galactosidase</fullName>
    </submittedName>
</protein>
<dbReference type="Pfam" id="PF01055">
    <property type="entry name" value="Glyco_hydro_31_2nd"/>
    <property type="match status" value="1"/>
</dbReference>
<dbReference type="CDD" id="cd14791">
    <property type="entry name" value="GH36"/>
    <property type="match status" value="1"/>
</dbReference>